<dbReference type="Proteomes" id="UP001194746">
    <property type="component" value="Unassembled WGS sequence"/>
</dbReference>
<evidence type="ECO:0000313" key="4">
    <source>
        <dbReference type="Proteomes" id="UP001194746"/>
    </source>
</evidence>
<reference evidence="3" key="2">
    <citation type="submission" date="2020-02" db="EMBL/GenBank/DDBJ databases">
        <authorList>
            <person name="Gilchrist C.L.M."/>
            <person name="Chooi Y.-H."/>
        </authorList>
    </citation>
    <scope>NUCLEOTIDE SEQUENCE</scope>
    <source>
        <strain evidence="3">MST-FP2251</strain>
    </source>
</reference>
<evidence type="ECO:0000313" key="3">
    <source>
        <dbReference type="EMBL" id="KAF9893498.1"/>
    </source>
</evidence>
<keyword evidence="4" id="KW-1185">Reference proteome</keyword>
<organism evidence="3 4">
    <name type="scientific">Aspergillus nanangensis</name>
    <dbReference type="NCBI Taxonomy" id="2582783"/>
    <lineage>
        <taxon>Eukaryota</taxon>
        <taxon>Fungi</taxon>
        <taxon>Dikarya</taxon>
        <taxon>Ascomycota</taxon>
        <taxon>Pezizomycotina</taxon>
        <taxon>Eurotiomycetes</taxon>
        <taxon>Eurotiomycetidae</taxon>
        <taxon>Eurotiales</taxon>
        <taxon>Aspergillaceae</taxon>
        <taxon>Aspergillus</taxon>
        <taxon>Aspergillus subgen. Circumdati</taxon>
    </lineage>
</organism>
<gene>
    <name evidence="3" type="ORF">FE257_010810</name>
</gene>
<proteinExistence type="predicted"/>
<keyword evidence="2" id="KW-0732">Signal</keyword>
<accession>A0AAD4CVY9</accession>
<reference evidence="3" key="1">
    <citation type="journal article" date="2019" name="Beilstein J. Org. Chem.">
        <title>Nanangenines: drimane sesquiterpenoids as the dominant metabolite cohort of a novel Australian fungus, Aspergillus nanangensis.</title>
        <authorList>
            <person name="Lacey H.J."/>
            <person name="Gilchrist C.L.M."/>
            <person name="Crombie A."/>
            <person name="Kalaitzis J.A."/>
            <person name="Vuong D."/>
            <person name="Rutledge P.J."/>
            <person name="Turner P."/>
            <person name="Pitt J.I."/>
            <person name="Lacey E."/>
            <person name="Chooi Y.H."/>
            <person name="Piggott A.M."/>
        </authorList>
    </citation>
    <scope>NUCLEOTIDE SEQUENCE</scope>
    <source>
        <strain evidence="3">MST-FP2251</strain>
    </source>
</reference>
<keyword evidence="1" id="KW-0812">Transmembrane</keyword>
<feature type="chain" id="PRO_5041961707" evidence="2">
    <location>
        <begin position="18"/>
        <end position="258"/>
    </location>
</feature>
<feature type="signal peptide" evidence="2">
    <location>
        <begin position="1"/>
        <end position="17"/>
    </location>
</feature>
<keyword evidence="1" id="KW-0472">Membrane</keyword>
<name>A0AAD4CVY9_ASPNN</name>
<comment type="caution">
    <text evidence="3">The sequence shown here is derived from an EMBL/GenBank/DDBJ whole genome shotgun (WGS) entry which is preliminary data.</text>
</comment>
<dbReference type="EMBL" id="VCAU01000007">
    <property type="protein sequence ID" value="KAF9893498.1"/>
    <property type="molecule type" value="Genomic_DNA"/>
</dbReference>
<evidence type="ECO:0000256" key="1">
    <source>
        <dbReference type="SAM" id="Phobius"/>
    </source>
</evidence>
<feature type="transmembrane region" description="Helical" evidence="1">
    <location>
        <begin position="228"/>
        <end position="248"/>
    </location>
</feature>
<evidence type="ECO:0000256" key="2">
    <source>
        <dbReference type="SAM" id="SignalP"/>
    </source>
</evidence>
<dbReference type="AlphaFoldDB" id="A0AAD4CVY9"/>
<sequence>MTLTSLLYVLATTTTMATTVMASMAVTTPFVQPSGCTSAVELTTITTSVRGTPTTITVLASDAAAPGFSSCQPSGWNSGAKDDDLFTFSPAVCPQDWTYYEMSTSKQYSTAFCCASGFTFRAAGYALPTSALSPACGRPFSAGETTITAPLASRTDADATGIFTEGTIVHRAWHVTWEESDTATMSPSLPPLTSAKYLGVWEPGQAVLDGEFDHHNGDNSGVRGWSSVLYFAMIGVPLIGVTILAVGVGSGNVELTAK</sequence>
<protein>
    <submittedName>
        <fullName evidence="3">Uncharacterized protein</fullName>
    </submittedName>
</protein>
<keyword evidence="1" id="KW-1133">Transmembrane helix</keyword>